<dbReference type="EMBL" id="WJHE01000862">
    <property type="protein sequence ID" value="MST34129.1"/>
    <property type="molecule type" value="Genomic_DNA"/>
</dbReference>
<keyword evidence="2" id="KW-0560">Oxidoreductase</keyword>
<evidence type="ECO:0000313" key="5">
    <source>
        <dbReference type="EMBL" id="MST34129.1"/>
    </source>
</evidence>
<evidence type="ECO:0000259" key="4">
    <source>
        <dbReference type="Pfam" id="PF00171"/>
    </source>
</evidence>
<dbReference type="PANTHER" id="PTHR42986">
    <property type="entry name" value="BENZALDEHYDE DEHYDROGENASE YFMT"/>
    <property type="match status" value="1"/>
</dbReference>
<proteinExistence type="inferred from homology"/>
<dbReference type="InterPro" id="IPR016163">
    <property type="entry name" value="Ald_DH_C"/>
</dbReference>
<dbReference type="InterPro" id="IPR015590">
    <property type="entry name" value="Aldehyde_DH_dom"/>
</dbReference>
<dbReference type="InterPro" id="IPR016162">
    <property type="entry name" value="Ald_DH_N"/>
</dbReference>
<sequence>GDPTDAATTMGPLNNEAVAAKVDAHVAEAVGKGARLLRGGRREADRPTRLYYPPTIVDAVDPAMTIAAEETFGPVVPVVEVASDEEALALTNGSPYGLLASVFTADLERGLRFAEAARTGWVNVNLSTNTWESHLPFGGRSGSISGTGRVGGASVLERFSEWKTILYRMEGAP</sequence>
<feature type="non-terminal residue" evidence="5">
    <location>
        <position position="1"/>
    </location>
</feature>
<accession>A0ABW9QWT9</accession>
<keyword evidence="3" id="KW-0520">NAD</keyword>
<dbReference type="Pfam" id="PF00171">
    <property type="entry name" value="Aldedh"/>
    <property type="match status" value="1"/>
</dbReference>
<protein>
    <submittedName>
        <fullName evidence="5">Aldehyde dehydrogenase family protein</fullName>
    </submittedName>
</protein>
<dbReference type="InterPro" id="IPR016161">
    <property type="entry name" value="Ald_DH/histidinol_DH"/>
</dbReference>
<reference evidence="5 6" key="1">
    <citation type="submission" date="2019-11" db="EMBL/GenBank/DDBJ databases">
        <title>Acidiferrimicrobium australis gen. nov., sp. nov., an acidophilic and obligately heterotrophic, member of the Actinobacteria that catalyses dissimilatory oxido- reduction of iron isolated from metal-rich acidic water in Chile.</title>
        <authorList>
            <person name="Gonzalez D."/>
            <person name="Huber K."/>
            <person name="Hedrich S."/>
            <person name="Rojas-Villalobos C."/>
            <person name="Quatrini R."/>
            <person name="Dinamarca M.A."/>
            <person name="Schwarz A."/>
            <person name="Canales C."/>
            <person name="Nancucheo I."/>
        </authorList>
    </citation>
    <scope>NUCLEOTIDE SEQUENCE [LARGE SCALE GENOMIC DNA]</scope>
    <source>
        <strain evidence="5 6">USS-CCA1</strain>
    </source>
</reference>
<evidence type="ECO:0000256" key="1">
    <source>
        <dbReference type="ARBA" id="ARBA00009986"/>
    </source>
</evidence>
<comment type="similarity">
    <text evidence="1">Belongs to the aldehyde dehydrogenase family.</text>
</comment>
<dbReference type="PANTHER" id="PTHR42986:SF1">
    <property type="entry name" value="BENZALDEHYDE DEHYDROGENASE YFMT"/>
    <property type="match status" value="1"/>
</dbReference>
<dbReference type="SUPFAM" id="SSF53720">
    <property type="entry name" value="ALDH-like"/>
    <property type="match status" value="1"/>
</dbReference>
<evidence type="ECO:0000313" key="6">
    <source>
        <dbReference type="Proteomes" id="UP000437736"/>
    </source>
</evidence>
<keyword evidence="6" id="KW-1185">Reference proteome</keyword>
<name>A0ABW9QWT9_9ACTN</name>
<gene>
    <name evidence="5" type="ORF">GHK86_15540</name>
</gene>
<feature type="domain" description="Aldehyde dehydrogenase" evidence="4">
    <location>
        <begin position="1"/>
        <end position="165"/>
    </location>
</feature>
<evidence type="ECO:0000256" key="3">
    <source>
        <dbReference type="ARBA" id="ARBA00023027"/>
    </source>
</evidence>
<comment type="caution">
    <text evidence="5">The sequence shown here is derived from an EMBL/GenBank/DDBJ whole genome shotgun (WGS) entry which is preliminary data.</text>
</comment>
<dbReference type="Gene3D" id="3.40.605.10">
    <property type="entry name" value="Aldehyde Dehydrogenase, Chain A, domain 1"/>
    <property type="match status" value="1"/>
</dbReference>
<dbReference type="Proteomes" id="UP000437736">
    <property type="component" value="Unassembled WGS sequence"/>
</dbReference>
<dbReference type="Gene3D" id="3.40.309.10">
    <property type="entry name" value="Aldehyde Dehydrogenase, Chain A, domain 2"/>
    <property type="match status" value="1"/>
</dbReference>
<organism evidence="5 6">
    <name type="scientific">Acidiferrimicrobium australe</name>
    <dbReference type="NCBI Taxonomy" id="2664430"/>
    <lineage>
        <taxon>Bacteria</taxon>
        <taxon>Bacillati</taxon>
        <taxon>Actinomycetota</taxon>
        <taxon>Acidimicrobiia</taxon>
        <taxon>Acidimicrobiales</taxon>
        <taxon>Acidimicrobiaceae</taxon>
        <taxon>Acidiferrimicrobium</taxon>
    </lineage>
</organism>
<evidence type="ECO:0000256" key="2">
    <source>
        <dbReference type="ARBA" id="ARBA00023002"/>
    </source>
</evidence>